<dbReference type="Pfam" id="PF04607">
    <property type="entry name" value="RelA_SpoT"/>
    <property type="match status" value="1"/>
</dbReference>
<dbReference type="PANTHER" id="PTHR41773">
    <property type="entry name" value="GTP PYROPHOSPHATASE-RELATED"/>
    <property type="match status" value="1"/>
</dbReference>
<dbReference type="Gene3D" id="1.25.40.10">
    <property type="entry name" value="Tetratricopeptide repeat domain"/>
    <property type="match status" value="1"/>
</dbReference>
<dbReference type="SUPFAM" id="SSF81301">
    <property type="entry name" value="Nucleotidyltransferase"/>
    <property type="match status" value="1"/>
</dbReference>
<dbReference type="AlphaFoldDB" id="A0A939DII5"/>
<feature type="domain" description="RelA/SpoT" evidence="1">
    <location>
        <begin position="39"/>
        <end position="204"/>
    </location>
</feature>
<organism evidence="2 3">
    <name type="scientific">Parahaliea mediterranea</name>
    <dbReference type="NCBI Taxonomy" id="651086"/>
    <lineage>
        <taxon>Bacteria</taxon>
        <taxon>Pseudomonadati</taxon>
        <taxon>Pseudomonadota</taxon>
        <taxon>Gammaproteobacteria</taxon>
        <taxon>Cellvibrionales</taxon>
        <taxon>Halieaceae</taxon>
        <taxon>Parahaliea</taxon>
    </lineage>
</organism>
<dbReference type="PANTHER" id="PTHR41773:SF1">
    <property type="entry name" value="RELA_SPOT DOMAIN-CONTAINING PROTEIN"/>
    <property type="match status" value="1"/>
</dbReference>
<accession>A0A939DII5</accession>
<evidence type="ECO:0000313" key="2">
    <source>
        <dbReference type="EMBL" id="MBN7798744.1"/>
    </source>
</evidence>
<dbReference type="InterPro" id="IPR007685">
    <property type="entry name" value="RelA_SpoT"/>
</dbReference>
<comment type="caution">
    <text evidence="2">The sequence shown here is derived from an EMBL/GenBank/DDBJ whole genome shotgun (WGS) entry which is preliminary data.</text>
</comment>
<reference evidence="2" key="1">
    <citation type="submission" date="2021-02" db="EMBL/GenBank/DDBJ databases">
        <title>PHA producing bacteria isolated from coastal sediment in Guangdong, Shenzhen.</title>
        <authorList>
            <person name="Zheng W."/>
            <person name="Yu S."/>
            <person name="Huang Y."/>
        </authorList>
    </citation>
    <scope>NUCLEOTIDE SEQUENCE</scope>
    <source>
        <strain evidence="2">TN14-10</strain>
    </source>
</reference>
<dbReference type="EMBL" id="JAFKCZ010000018">
    <property type="protein sequence ID" value="MBN7798744.1"/>
    <property type="molecule type" value="Genomic_DNA"/>
</dbReference>
<dbReference type="Pfam" id="PF14559">
    <property type="entry name" value="TPR_19"/>
    <property type="match status" value="1"/>
</dbReference>
<proteinExistence type="predicted"/>
<dbReference type="Proteomes" id="UP000664303">
    <property type="component" value="Unassembled WGS sequence"/>
</dbReference>
<dbReference type="InterPro" id="IPR043519">
    <property type="entry name" value="NT_sf"/>
</dbReference>
<dbReference type="RefSeq" id="WP_206562193.1">
    <property type="nucleotide sequence ID" value="NZ_JAFKCZ010000018.1"/>
</dbReference>
<gene>
    <name evidence="2" type="ORF">JYP50_19230</name>
</gene>
<dbReference type="SUPFAM" id="SSF48452">
    <property type="entry name" value="TPR-like"/>
    <property type="match status" value="1"/>
</dbReference>
<dbReference type="SMART" id="SM00954">
    <property type="entry name" value="RelA_SpoT"/>
    <property type="match status" value="1"/>
</dbReference>
<dbReference type="InterPro" id="IPR011990">
    <property type="entry name" value="TPR-like_helical_dom_sf"/>
</dbReference>
<sequence>MEDELAAGRIELGANAAIVDLLSALALTNLPSMCYAYKSRVKPNSKLIHKKSIKVKERPDYEIHHITDVVGVRFVSLFRHEMPAIVSEILSLIDHSNPLNPNPFFAGGLEEIILFKGNTASDPLFEKIRKVIQENPIAAEKLEEKNSKEGYSSIHIVARLNKEIDLPRLENSYLIPLEIQVRTVFEDAWGEIDHKYGYVIRTGKHEGEPIHNPASVLAHLKVLKQFSDACADYADVIHKEAIEDLAKPTAAGNVISIEADDETIQRFIDLKIDGNLIEGYVEARKIKTASIESGDSERLYAAAEYFGSLAKERSDSECLFYYYSKMNEAICLLSTGETDEAYRARDIYREIVTQFPNHPLAKHRLAQAYSKLGDIDEAIEHFNLAWLQTTEYEESGSVGGDELPELDYKHILARLPGMLGYSHWEKSERAETAEEKLEFLSAAYEATLPALKTNEESALLQAHNNLLYYSCDKLKYCSEIMDIDPVLEAGRSHMTFLEENQNIDQLENVSRLDTLAQGMFLLGRMESATQIANRIINLVLAGKLDGVDSREALEIAQDARRLLEQIEPG</sequence>
<keyword evidence="3" id="KW-1185">Reference proteome</keyword>
<protein>
    <submittedName>
        <fullName evidence="2">Tetratricopeptide repeat protein</fullName>
    </submittedName>
</protein>
<evidence type="ECO:0000259" key="1">
    <source>
        <dbReference type="SMART" id="SM00954"/>
    </source>
</evidence>
<dbReference type="Gene3D" id="3.30.460.10">
    <property type="entry name" value="Beta Polymerase, domain 2"/>
    <property type="match status" value="1"/>
</dbReference>
<evidence type="ECO:0000313" key="3">
    <source>
        <dbReference type="Proteomes" id="UP000664303"/>
    </source>
</evidence>
<dbReference type="GO" id="GO:0015969">
    <property type="term" value="P:guanosine tetraphosphate metabolic process"/>
    <property type="evidence" value="ECO:0007669"/>
    <property type="project" value="InterPro"/>
</dbReference>
<name>A0A939DII5_9GAMM</name>